<proteinExistence type="predicted"/>
<evidence type="ECO:0000313" key="1">
    <source>
        <dbReference type="EMBL" id="KHN87141.1"/>
    </source>
</evidence>
<protein>
    <submittedName>
        <fullName evidence="1">Uncharacterized protein</fullName>
    </submittedName>
</protein>
<evidence type="ECO:0000313" key="2">
    <source>
        <dbReference type="Proteomes" id="UP000031036"/>
    </source>
</evidence>
<name>A0A0B2VUC3_TOXCA</name>
<accession>A0A0B2VUC3</accession>
<dbReference type="Proteomes" id="UP000031036">
    <property type="component" value="Unassembled WGS sequence"/>
</dbReference>
<organism evidence="1 2">
    <name type="scientific">Toxocara canis</name>
    <name type="common">Canine roundworm</name>
    <dbReference type="NCBI Taxonomy" id="6265"/>
    <lineage>
        <taxon>Eukaryota</taxon>
        <taxon>Metazoa</taxon>
        <taxon>Ecdysozoa</taxon>
        <taxon>Nematoda</taxon>
        <taxon>Chromadorea</taxon>
        <taxon>Rhabditida</taxon>
        <taxon>Spirurina</taxon>
        <taxon>Ascaridomorpha</taxon>
        <taxon>Ascaridoidea</taxon>
        <taxon>Toxocaridae</taxon>
        <taxon>Toxocara</taxon>
    </lineage>
</organism>
<dbReference type="AlphaFoldDB" id="A0A0B2VUC3"/>
<comment type="caution">
    <text evidence="1">The sequence shown here is derived from an EMBL/GenBank/DDBJ whole genome shotgun (WGS) entry which is preliminary data.</text>
</comment>
<dbReference type="EMBL" id="JPKZ01000478">
    <property type="protein sequence ID" value="KHN87141.1"/>
    <property type="molecule type" value="Genomic_DNA"/>
</dbReference>
<sequence>MAFINQSRLIQTGKFIFSEEMMEAVLSGRISSGLCIMQQAQILVKGMFCYQSSA</sequence>
<keyword evidence="2" id="KW-1185">Reference proteome</keyword>
<gene>
    <name evidence="1" type="ORF">Tcan_01971</name>
</gene>
<reference evidence="1 2" key="1">
    <citation type="submission" date="2014-11" db="EMBL/GenBank/DDBJ databases">
        <title>Genetic blueprint of the zoonotic pathogen Toxocara canis.</title>
        <authorList>
            <person name="Zhu X.-Q."/>
            <person name="Korhonen P.K."/>
            <person name="Cai H."/>
            <person name="Young N.D."/>
            <person name="Nejsum P."/>
            <person name="von Samson-Himmelstjerna G."/>
            <person name="Boag P.R."/>
            <person name="Tan P."/>
            <person name="Li Q."/>
            <person name="Min J."/>
            <person name="Yang Y."/>
            <person name="Wang X."/>
            <person name="Fang X."/>
            <person name="Hall R.S."/>
            <person name="Hofmann A."/>
            <person name="Sternberg P.W."/>
            <person name="Jex A.R."/>
            <person name="Gasser R.B."/>
        </authorList>
    </citation>
    <scope>NUCLEOTIDE SEQUENCE [LARGE SCALE GENOMIC DNA]</scope>
    <source>
        <strain evidence="1">PN_DK_2014</strain>
    </source>
</reference>